<dbReference type="InParanoid" id="G2YWC4"/>
<evidence type="ECO:0000313" key="8">
    <source>
        <dbReference type="Proteomes" id="UP000008177"/>
    </source>
</evidence>
<feature type="domain" description="Glycoside hydrolase family 3 N-terminal" evidence="6">
    <location>
        <begin position="1"/>
        <end position="180"/>
    </location>
</feature>
<accession>G2YWC4</accession>
<keyword evidence="2 7" id="KW-0378">Hydrolase</keyword>
<evidence type="ECO:0000256" key="2">
    <source>
        <dbReference type="ARBA" id="ARBA00022801"/>
    </source>
</evidence>
<dbReference type="PANTHER" id="PTHR30480:SF16">
    <property type="entry name" value="GLYCOSIDE HYDROLASE FAMILY 3 DOMAIN PROTEIN"/>
    <property type="match status" value="1"/>
</dbReference>
<dbReference type="InterPro" id="IPR017853">
    <property type="entry name" value="GH"/>
</dbReference>
<proteinExistence type="inferred from homology"/>
<name>G2YWC4_BOTF4</name>
<keyword evidence="3" id="KW-0325">Glycoprotein</keyword>
<feature type="region of interest" description="Disordered" evidence="5">
    <location>
        <begin position="273"/>
        <end position="294"/>
    </location>
</feature>
<dbReference type="Pfam" id="PF00933">
    <property type="entry name" value="Glyco_hydro_3"/>
    <property type="match status" value="1"/>
</dbReference>
<dbReference type="OrthoDB" id="3561268at2759"/>
<evidence type="ECO:0000256" key="5">
    <source>
        <dbReference type="SAM" id="MobiDB-lite"/>
    </source>
</evidence>
<dbReference type="AlphaFoldDB" id="G2YWC4"/>
<evidence type="ECO:0000256" key="3">
    <source>
        <dbReference type="ARBA" id="ARBA00023180"/>
    </source>
</evidence>
<feature type="compositionally biased region" description="Basic and acidic residues" evidence="5">
    <location>
        <begin position="277"/>
        <end position="294"/>
    </location>
</feature>
<organism evidence="7 8">
    <name type="scientific">Botryotinia fuckeliana (strain T4)</name>
    <name type="common">Noble rot fungus</name>
    <name type="synonym">Botrytis cinerea</name>
    <dbReference type="NCBI Taxonomy" id="999810"/>
    <lineage>
        <taxon>Eukaryota</taxon>
        <taxon>Fungi</taxon>
        <taxon>Dikarya</taxon>
        <taxon>Ascomycota</taxon>
        <taxon>Pezizomycotina</taxon>
        <taxon>Leotiomycetes</taxon>
        <taxon>Helotiales</taxon>
        <taxon>Sclerotiniaceae</taxon>
        <taxon>Botrytis</taxon>
    </lineage>
</organism>
<dbReference type="SUPFAM" id="SSF51445">
    <property type="entry name" value="(Trans)glycosidases"/>
    <property type="match status" value="1"/>
</dbReference>
<dbReference type="Gene3D" id="3.20.20.300">
    <property type="entry name" value="Glycoside hydrolase, family 3, N-terminal domain"/>
    <property type="match status" value="1"/>
</dbReference>
<dbReference type="eggNOG" id="ENOG502R6JK">
    <property type="taxonomic scope" value="Eukaryota"/>
</dbReference>
<evidence type="ECO:0000256" key="4">
    <source>
        <dbReference type="ARBA" id="ARBA00023295"/>
    </source>
</evidence>
<keyword evidence="4" id="KW-0326">Glycosidase</keyword>
<sequence length="294" mass="32123">MLSCFEHLPGHGNTADDSQYGLLVVIKTKDELEAYGLVPFRQAMKADTDAVMVAHISLPLLDNTFDVVIDDSPASLSPDARRILREEMKCYGLIVSDCLKMGETRATYGTEKELVMMLNVSATDMITNTNTQTSHIWPRADFIMIFHTLKAQLDVIEAVIMAVKSGKISQLAIESSMNQLHRRHASKGEGAESSGDRTVLSPLLAAYEAQALKHYCSDAIRNPIAICGPKLSASKTVLEVLFDLWAAQGLLPVSSMNHSVHLVGGGCVNGQSGAKYEPAHRNTKFADGHIRRKD</sequence>
<dbReference type="STRING" id="999810.G2YWC4"/>
<evidence type="ECO:0000313" key="7">
    <source>
        <dbReference type="EMBL" id="CCD55922.1"/>
    </source>
</evidence>
<dbReference type="GO" id="GO:0005975">
    <property type="term" value="P:carbohydrate metabolic process"/>
    <property type="evidence" value="ECO:0007669"/>
    <property type="project" value="InterPro"/>
</dbReference>
<dbReference type="InterPro" id="IPR036962">
    <property type="entry name" value="Glyco_hydro_3_N_sf"/>
</dbReference>
<protein>
    <submittedName>
        <fullName evidence="7">Glycoside hydrolase family 3 protein</fullName>
    </submittedName>
</protein>
<dbReference type="PANTHER" id="PTHR30480">
    <property type="entry name" value="BETA-HEXOSAMINIDASE-RELATED"/>
    <property type="match status" value="1"/>
</dbReference>
<dbReference type="HOGENOM" id="CLU_946623_0_0_1"/>
<dbReference type="GO" id="GO:0004553">
    <property type="term" value="F:hydrolase activity, hydrolyzing O-glycosyl compounds"/>
    <property type="evidence" value="ECO:0007669"/>
    <property type="project" value="InterPro"/>
</dbReference>
<dbReference type="Proteomes" id="UP000008177">
    <property type="component" value="Unplaced contigs"/>
</dbReference>
<dbReference type="InterPro" id="IPR001764">
    <property type="entry name" value="Glyco_hydro_3_N"/>
</dbReference>
<dbReference type="EMBL" id="FQ790358">
    <property type="protein sequence ID" value="CCD55922.1"/>
    <property type="molecule type" value="Genomic_DNA"/>
</dbReference>
<dbReference type="GO" id="GO:0009254">
    <property type="term" value="P:peptidoglycan turnover"/>
    <property type="evidence" value="ECO:0007669"/>
    <property type="project" value="TreeGrafter"/>
</dbReference>
<reference evidence="8" key="1">
    <citation type="journal article" date="2011" name="PLoS Genet.">
        <title>Genomic analysis of the necrotrophic fungal pathogens Sclerotinia sclerotiorum and Botrytis cinerea.</title>
        <authorList>
            <person name="Amselem J."/>
            <person name="Cuomo C.A."/>
            <person name="van Kan J.A."/>
            <person name="Viaud M."/>
            <person name="Benito E.P."/>
            <person name="Couloux A."/>
            <person name="Coutinho P.M."/>
            <person name="de Vries R.P."/>
            <person name="Dyer P.S."/>
            <person name="Fillinger S."/>
            <person name="Fournier E."/>
            <person name="Gout L."/>
            <person name="Hahn M."/>
            <person name="Kohn L."/>
            <person name="Lapalu N."/>
            <person name="Plummer K.M."/>
            <person name="Pradier J.M."/>
            <person name="Quevillon E."/>
            <person name="Sharon A."/>
            <person name="Simon A."/>
            <person name="ten Have A."/>
            <person name="Tudzynski B."/>
            <person name="Tudzynski P."/>
            <person name="Wincker P."/>
            <person name="Andrew M."/>
            <person name="Anthouard V."/>
            <person name="Beever R.E."/>
            <person name="Beffa R."/>
            <person name="Benoit I."/>
            <person name="Bouzid O."/>
            <person name="Brault B."/>
            <person name="Chen Z."/>
            <person name="Choquer M."/>
            <person name="Collemare J."/>
            <person name="Cotton P."/>
            <person name="Danchin E.G."/>
            <person name="Da Silva C."/>
            <person name="Gautier A."/>
            <person name="Giraud C."/>
            <person name="Giraud T."/>
            <person name="Gonzalez C."/>
            <person name="Grossetete S."/>
            <person name="Guldener U."/>
            <person name="Henrissat B."/>
            <person name="Howlett B.J."/>
            <person name="Kodira C."/>
            <person name="Kretschmer M."/>
            <person name="Lappartient A."/>
            <person name="Leroch M."/>
            <person name="Levis C."/>
            <person name="Mauceli E."/>
            <person name="Neuveglise C."/>
            <person name="Oeser B."/>
            <person name="Pearson M."/>
            <person name="Poulain J."/>
            <person name="Poussereau N."/>
            <person name="Quesneville H."/>
            <person name="Rascle C."/>
            <person name="Schumacher J."/>
            <person name="Segurens B."/>
            <person name="Sexton A."/>
            <person name="Silva E."/>
            <person name="Sirven C."/>
            <person name="Soanes D.M."/>
            <person name="Talbot N.J."/>
            <person name="Templeton M."/>
            <person name="Yandava C."/>
            <person name="Yarden O."/>
            <person name="Zeng Q."/>
            <person name="Rollins J.A."/>
            <person name="Lebrun M.H."/>
            <person name="Dickman M."/>
        </authorList>
    </citation>
    <scope>NUCLEOTIDE SEQUENCE [LARGE SCALE GENOMIC DNA]</scope>
    <source>
        <strain evidence="8">T4</strain>
    </source>
</reference>
<dbReference type="InterPro" id="IPR050226">
    <property type="entry name" value="NagZ_Beta-hexosaminidase"/>
</dbReference>
<comment type="similarity">
    <text evidence="1">Belongs to the glycosyl hydrolase 3 family.</text>
</comment>
<evidence type="ECO:0000259" key="6">
    <source>
        <dbReference type="Pfam" id="PF00933"/>
    </source>
</evidence>
<gene>
    <name evidence="7" type="ORF">BofuT4_P150540.1</name>
</gene>
<evidence type="ECO:0000256" key="1">
    <source>
        <dbReference type="ARBA" id="ARBA00005336"/>
    </source>
</evidence>